<feature type="domain" description="ZipA C-terminal FtsZ-binding" evidence="11">
    <location>
        <begin position="208"/>
        <end position="337"/>
    </location>
</feature>
<sequence length="357" mass="40210">MKYLIIAICIFGLAALVYYYFRSRKPSANGYFISSYGQSQERVEALGLGRPSEDVSHLLSSVKFPSHGETAHEREYKADPGTDWIIGLELAPGKHLTKRDVQDIFDRDWRSNFSSAIYGHSPVDDQWHYANAGDSPETFDSIQVAVSVQEIFDEENPDYDPGKLERYLPELEKKTRKHPAIRSLKAGPVSEAVQKAKKLVEFHARFNHDAIIVLQSNGMFNGLKAWDALLCTGLKWGDGDLFHWNNHDSNYGHDQHFSVWTITEPGYFLPENVKNGQMNPANLVFGFSIPRSADPKLVFDAMLNAVKYCQKRLGGDLLNAEGQPFNEAAEKEKLHALVNEMVQNGLEPGSDMALRSF</sequence>
<evidence type="ECO:0000256" key="5">
    <source>
        <dbReference type="ARBA" id="ARBA00022989"/>
    </source>
</evidence>
<keyword evidence="2 9" id="KW-0997">Cell inner membrane</keyword>
<keyword evidence="13" id="KW-1185">Reference proteome</keyword>
<protein>
    <recommendedName>
        <fullName evidence="8">Cell division protein ZipA</fullName>
    </recommendedName>
</protein>
<dbReference type="Pfam" id="PF04354">
    <property type="entry name" value="ZipA_C"/>
    <property type="match status" value="1"/>
</dbReference>
<comment type="similarity">
    <text evidence="8">Belongs to the ZipA family.</text>
</comment>
<dbReference type="InterPro" id="IPR011919">
    <property type="entry name" value="Cell_div_ZipA"/>
</dbReference>
<dbReference type="EMBL" id="JAGHKP010000004">
    <property type="protein sequence ID" value="MBO9155004.1"/>
    <property type="molecule type" value="Genomic_DNA"/>
</dbReference>
<evidence type="ECO:0000256" key="10">
    <source>
        <dbReference type="SAM" id="Phobius"/>
    </source>
</evidence>
<evidence type="ECO:0000313" key="12">
    <source>
        <dbReference type="EMBL" id="MBO9155004.1"/>
    </source>
</evidence>
<keyword evidence="5 10" id="KW-1133">Transmembrane helix</keyword>
<evidence type="ECO:0000313" key="13">
    <source>
        <dbReference type="Proteomes" id="UP000679126"/>
    </source>
</evidence>
<evidence type="ECO:0000256" key="7">
    <source>
        <dbReference type="ARBA" id="ARBA00023306"/>
    </source>
</evidence>
<evidence type="ECO:0000256" key="1">
    <source>
        <dbReference type="ARBA" id="ARBA00022475"/>
    </source>
</evidence>
<comment type="subcellular location">
    <subcellularLocation>
        <location evidence="9">Cell inner membrane</location>
        <topology evidence="9">Single-pass type I membrane protein</topology>
    </subcellularLocation>
</comment>
<keyword evidence="4 9" id="KW-0812">Transmembrane</keyword>
<comment type="function">
    <text evidence="8">Essential cell division protein that stabilizes the FtsZ protofilaments by cross-linking them and that serves as a cytoplasmic membrane anchor for the Z ring. Also required for the recruitment to the septal ring of downstream cell division proteins.</text>
</comment>
<evidence type="ECO:0000256" key="6">
    <source>
        <dbReference type="ARBA" id="ARBA00023136"/>
    </source>
</evidence>
<comment type="caution">
    <text evidence="12">The sequence shown here is derived from an EMBL/GenBank/DDBJ whole genome shotgun (WGS) entry which is preliminary data.</text>
</comment>
<evidence type="ECO:0000256" key="9">
    <source>
        <dbReference type="RuleBase" id="RU003613"/>
    </source>
</evidence>
<proteinExistence type="inferred from homology"/>
<keyword evidence="3 8" id="KW-0132">Cell division</keyword>
<evidence type="ECO:0000256" key="3">
    <source>
        <dbReference type="ARBA" id="ARBA00022618"/>
    </source>
</evidence>
<dbReference type="PANTHER" id="PTHR38685">
    <property type="entry name" value="CELL DIVISION PROTEIN ZIPA"/>
    <property type="match status" value="1"/>
</dbReference>
<keyword evidence="6 9" id="KW-0472">Membrane</keyword>
<keyword evidence="7 8" id="KW-0131">Cell cycle</keyword>
<dbReference type="InterPro" id="IPR007449">
    <property type="entry name" value="ZipA_FtsZ-bd_C"/>
</dbReference>
<dbReference type="Proteomes" id="UP000679126">
    <property type="component" value="Unassembled WGS sequence"/>
</dbReference>
<keyword evidence="1 9" id="KW-1003">Cell membrane</keyword>
<evidence type="ECO:0000259" key="11">
    <source>
        <dbReference type="SMART" id="SM00771"/>
    </source>
</evidence>
<evidence type="ECO:0000256" key="8">
    <source>
        <dbReference type="RuleBase" id="RU003612"/>
    </source>
</evidence>
<dbReference type="Gene3D" id="3.30.1400.10">
    <property type="entry name" value="ZipA, C-terminal FtsZ-binding domain"/>
    <property type="match status" value="1"/>
</dbReference>
<dbReference type="SUPFAM" id="SSF64383">
    <property type="entry name" value="Cell-division protein ZipA, C-terminal domain"/>
    <property type="match status" value="1"/>
</dbReference>
<dbReference type="RefSeq" id="WP_209148113.1">
    <property type="nucleotide sequence ID" value="NZ_JAGHKP010000004.1"/>
</dbReference>
<gene>
    <name evidence="12" type="ORF">J7I43_22440</name>
</gene>
<organism evidence="12 13">
    <name type="scientific">Chitinophaga chungangae</name>
    <dbReference type="NCBI Taxonomy" id="2821488"/>
    <lineage>
        <taxon>Bacteria</taxon>
        <taxon>Pseudomonadati</taxon>
        <taxon>Bacteroidota</taxon>
        <taxon>Chitinophagia</taxon>
        <taxon>Chitinophagales</taxon>
        <taxon>Chitinophagaceae</taxon>
        <taxon>Chitinophaga</taxon>
    </lineage>
</organism>
<dbReference type="InterPro" id="IPR036765">
    <property type="entry name" value="ZipA_FtsZ-bd_C_sf"/>
</dbReference>
<reference evidence="13" key="1">
    <citation type="submission" date="2021-03" db="EMBL/GenBank/DDBJ databases">
        <title>Assistant Professor.</title>
        <authorList>
            <person name="Huq M.A."/>
        </authorList>
    </citation>
    <scope>NUCLEOTIDE SEQUENCE [LARGE SCALE GENOMIC DNA]</scope>
    <source>
        <strain evidence="13">MAH-28</strain>
    </source>
</reference>
<dbReference type="PANTHER" id="PTHR38685:SF1">
    <property type="entry name" value="CELL DIVISION PROTEIN ZIPA"/>
    <property type="match status" value="1"/>
</dbReference>
<name>A0ABS3YLP9_9BACT</name>
<evidence type="ECO:0000256" key="2">
    <source>
        <dbReference type="ARBA" id="ARBA00022519"/>
    </source>
</evidence>
<accession>A0ABS3YLP9</accession>
<dbReference type="SMART" id="SM00771">
    <property type="entry name" value="ZipA_C"/>
    <property type="match status" value="1"/>
</dbReference>
<feature type="transmembrane region" description="Helical" evidence="10">
    <location>
        <begin position="5"/>
        <end position="21"/>
    </location>
</feature>
<evidence type="ECO:0000256" key="4">
    <source>
        <dbReference type="ARBA" id="ARBA00022692"/>
    </source>
</evidence>